<evidence type="ECO:0008006" key="4">
    <source>
        <dbReference type="Google" id="ProtNLM"/>
    </source>
</evidence>
<sequence>MDNRQLKNQTILSRFFLFCLFLRERNIILAALFFKKNNPQFNV</sequence>
<dbReference type="Proteomes" id="UP000016064">
    <property type="component" value="Unassembled WGS sequence"/>
</dbReference>
<proteinExistence type="predicted"/>
<feature type="transmembrane region" description="Helical" evidence="1">
    <location>
        <begin position="12"/>
        <end position="34"/>
    </location>
</feature>
<organism evidence="2 3">
    <name type="scientific">Chlamydia ibidis 10-1398/6</name>
    <dbReference type="NCBI Taxonomy" id="1046581"/>
    <lineage>
        <taxon>Bacteria</taxon>
        <taxon>Pseudomonadati</taxon>
        <taxon>Chlamydiota</taxon>
        <taxon>Chlamydiia</taxon>
        <taxon>Chlamydiales</taxon>
        <taxon>Chlamydiaceae</taxon>
        <taxon>Chlamydia/Chlamydophila group</taxon>
        <taxon>Chlamydia</taxon>
    </lineage>
</organism>
<name>A0ABP2XHU2_9CHLA</name>
<protein>
    <recommendedName>
        <fullName evidence="4">Nef attachable domain protein</fullName>
    </recommendedName>
</protein>
<gene>
    <name evidence="2" type="ORF">H359_0215</name>
</gene>
<dbReference type="EMBL" id="APJW01000001">
    <property type="protein sequence ID" value="EQM63210.1"/>
    <property type="molecule type" value="Genomic_DNA"/>
</dbReference>
<evidence type="ECO:0000256" key="1">
    <source>
        <dbReference type="SAM" id="Phobius"/>
    </source>
</evidence>
<accession>A0ABP2XHU2</accession>
<comment type="caution">
    <text evidence="2">The sequence shown here is derived from an EMBL/GenBank/DDBJ whole genome shotgun (WGS) entry which is preliminary data.</text>
</comment>
<keyword evidence="1" id="KW-1133">Transmembrane helix</keyword>
<keyword evidence="3" id="KW-1185">Reference proteome</keyword>
<evidence type="ECO:0000313" key="3">
    <source>
        <dbReference type="Proteomes" id="UP000016064"/>
    </source>
</evidence>
<keyword evidence="1" id="KW-0812">Transmembrane</keyword>
<evidence type="ECO:0000313" key="2">
    <source>
        <dbReference type="EMBL" id="EQM63210.1"/>
    </source>
</evidence>
<keyword evidence="1" id="KW-0472">Membrane</keyword>
<reference evidence="2 3" key="1">
    <citation type="submission" date="2013-07" db="EMBL/GenBank/DDBJ databases">
        <title>Isolation of a new Chlamydia species from the feral Sacred Ibis (Threskiornis aethiopicus): Chlamydia ibidis.</title>
        <authorList>
            <person name="Vorimore F."/>
            <person name="Hsia R.-C."/>
            <person name="Huot-Creasy H."/>
            <person name="Bastian S."/>
            <person name="Deruyter L."/>
            <person name="Passet A."/>
            <person name="Sachse K."/>
            <person name="Bavoil P."/>
            <person name="Myers G."/>
            <person name="Laroucau K."/>
        </authorList>
    </citation>
    <scope>NUCLEOTIDE SEQUENCE [LARGE SCALE GENOMIC DNA]</scope>
    <source>
        <strain evidence="2 3">10-1398/6</strain>
    </source>
</reference>